<dbReference type="InterPro" id="IPR000308">
    <property type="entry name" value="14-3-3"/>
</dbReference>
<name>C5K760_PERM5</name>
<dbReference type="EMBL" id="GG671079">
    <property type="protein sequence ID" value="EER19395.1"/>
    <property type="molecule type" value="Genomic_DNA"/>
</dbReference>
<comment type="similarity">
    <text evidence="1">Belongs to the 14-3-3 family.</text>
</comment>
<dbReference type="Gene3D" id="1.20.190.20">
    <property type="entry name" value="14-3-3 domain"/>
    <property type="match status" value="1"/>
</dbReference>
<dbReference type="InterPro" id="IPR036815">
    <property type="entry name" value="14-3-3_dom_sf"/>
</dbReference>
<dbReference type="GeneID" id="9039656"/>
<dbReference type="SMART" id="SM00101">
    <property type="entry name" value="14_3_3"/>
    <property type="match status" value="1"/>
</dbReference>
<evidence type="ECO:0000313" key="3">
    <source>
        <dbReference type="EMBL" id="EER19395.1"/>
    </source>
</evidence>
<keyword evidence="4" id="KW-1185">Reference proteome</keyword>
<gene>
    <name evidence="3" type="ORF">Pmar_PMAR012372</name>
</gene>
<feature type="domain" description="14-3-3" evidence="2">
    <location>
        <begin position="1"/>
        <end position="191"/>
    </location>
</feature>
<dbReference type="AlphaFoldDB" id="C5K760"/>
<evidence type="ECO:0000256" key="1">
    <source>
        <dbReference type="ARBA" id="ARBA00006141"/>
    </source>
</evidence>
<evidence type="ECO:0000313" key="4">
    <source>
        <dbReference type="Proteomes" id="UP000007800"/>
    </source>
</evidence>
<accession>C5K760</accession>
<dbReference type="OMA" id="EDAHESY"/>
<proteinExistence type="inferred from homology"/>
<dbReference type="InterPro" id="IPR023410">
    <property type="entry name" value="14-3-3_domain"/>
</dbReference>
<dbReference type="RefSeq" id="XP_002787599.1">
    <property type="nucleotide sequence ID" value="XM_002787553.1"/>
</dbReference>
<protein>
    <submittedName>
        <fullName evidence="3">14-3-3 protein epsilon, putative</fullName>
    </submittedName>
</protein>
<dbReference type="PRINTS" id="PR00305">
    <property type="entry name" value="1433ZETA"/>
</dbReference>
<evidence type="ECO:0000259" key="2">
    <source>
        <dbReference type="SMART" id="SM00101"/>
    </source>
</evidence>
<reference evidence="3 4" key="1">
    <citation type="submission" date="2008-07" db="EMBL/GenBank/DDBJ databases">
        <authorList>
            <person name="El-Sayed N."/>
            <person name="Caler E."/>
            <person name="Inman J."/>
            <person name="Amedeo P."/>
            <person name="Hass B."/>
            <person name="Wortman J."/>
        </authorList>
    </citation>
    <scope>NUCLEOTIDE SEQUENCE [LARGE SCALE GENOMIC DNA]</scope>
    <source>
        <strain evidence="4">ATCC 50983 / TXsc</strain>
    </source>
</reference>
<dbReference type="SUPFAM" id="SSF48445">
    <property type="entry name" value="14-3-3 protein"/>
    <property type="match status" value="1"/>
</dbReference>
<dbReference type="Proteomes" id="UP000007800">
    <property type="component" value="Unassembled WGS sequence"/>
</dbReference>
<dbReference type="InParanoid" id="C5K760"/>
<organism evidence="4">
    <name type="scientific">Perkinsus marinus (strain ATCC 50983 / TXsc)</name>
    <dbReference type="NCBI Taxonomy" id="423536"/>
    <lineage>
        <taxon>Eukaryota</taxon>
        <taxon>Sar</taxon>
        <taxon>Alveolata</taxon>
        <taxon>Perkinsozoa</taxon>
        <taxon>Perkinsea</taxon>
        <taxon>Perkinsida</taxon>
        <taxon>Perkinsidae</taxon>
        <taxon>Perkinsus</taxon>
    </lineage>
</organism>
<dbReference type="PANTHER" id="PTHR18860">
    <property type="entry name" value="14-3-3 PROTEIN"/>
    <property type="match status" value="1"/>
</dbReference>
<sequence length="194" mass="22148">MVHHMALIAEMGFELSVEERTLFSTAFKNAVGARRQAWRALTMLEHRERGEAGRKSIKGYRAVIEEEIRILCNRILDILSKEILPHATTFESKVFFYKLQGDYRRYLTEFEPNTQLAEDAHESYRMASDIALNDLPPTNPIRLGLALNFSVFYYEVLNSPERACLLAKAAFDDAIAAMDNLDDNEQAAILKCVD</sequence>
<dbReference type="OrthoDB" id="10260625at2759"/>
<dbReference type="Pfam" id="PF00244">
    <property type="entry name" value="14-3-3"/>
    <property type="match status" value="1"/>
</dbReference>